<dbReference type="PANTHER" id="PTHR36834:SF1">
    <property type="entry name" value="INTEGRAL MEMBRANE PROTEIN"/>
    <property type="match status" value="1"/>
</dbReference>
<evidence type="ECO:0000256" key="1">
    <source>
        <dbReference type="SAM" id="Phobius"/>
    </source>
</evidence>
<proteinExistence type="predicted"/>
<keyword evidence="1" id="KW-0472">Membrane</keyword>
<keyword evidence="4" id="KW-1185">Reference proteome</keyword>
<reference evidence="4" key="1">
    <citation type="submission" date="2016-12" db="EMBL/GenBank/DDBJ databases">
        <title>Comparative genomics of four Isosphaeraceae planctomycetes: a common pool of plasmids and glycoside hydrolase genes.</title>
        <authorList>
            <person name="Ivanova A."/>
        </authorList>
    </citation>
    <scope>NUCLEOTIDE SEQUENCE [LARGE SCALE GENOMIC DNA]</scope>
    <source>
        <strain evidence="4">PX4</strain>
    </source>
</reference>
<dbReference type="EMBL" id="CP019082">
    <property type="protein sequence ID" value="APW62368.1"/>
    <property type="molecule type" value="Genomic_DNA"/>
</dbReference>
<evidence type="ECO:0000313" key="4">
    <source>
        <dbReference type="Proteomes" id="UP000186309"/>
    </source>
</evidence>
<gene>
    <name evidence="3" type="ORF">BSF38_03907</name>
</gene>
<dbReference type="InterPro" id="IPR053150">
    <property type="entry name" value="Teicoplanin_resist-assoc"/>
</dbReference>
<accession>A0A1U7CTY1</accession>
<sequence length="176" mass="19298">MVRSLSIAAFSTYLFLLLAMVWAHQHPGYRPVEHRYNLAPFRSIIRDVPSGGRGLWLNIIGNVVVFTPIGLAVRAFRGPRSLIPAAFASAALSALIEIVQFQSGRRYSDVDDVILNTLGGVLGYAAAVAIVSLHNSWRRLVTRRPTGSEAGSPSSNLRRICRSICPFASKDKPRLN</sequence>
<feature type="transmembrane region" description="Helical" evidence="1">
    <location>
        <begin position="82"/>
        <end position="101"/>
    </location>
</feature>
<organism evidence="3 4">
    <name type="scientific">Paludisphaera borealis</name>
    <dbReference type="NCBI Taxonomy" id="1387353"/>
    <lineage>
        <taxon>Bacteria</taxon>
        <taxon>Pseudomonadati</taxon>
        <taxon>Planctomycetota</taxon>
        <taxon>Planctomycetia</taxon>
        <taxon>Isosphaerales</taxon>
        <taxon>Isosphaeraceae</taxon>
        <taxon>Paludisphaera</taxon>
    </lineage>
</organism>
<dbReference type="Proteomes" id="UP000186309">
    <property type="component" value="Chromosome"/>
</dbReference>
<dbReference type="Pfam" id="PF04892">
    <property type="entry name" value="VanZ"/>
    <property type="match status" value="1"/>
</dbReference>
<dbReference type="STRING" id="1387353.BSF38_03907"/>
<keyword evidence="1" id="KW-1133">Transmembrane helix</keyword>
<evidence type="ECO:0000313" key="3">
    <source>
        <dbReference type="EMBL" id="APW62368.1"/>
    </source>
</evidence>
<dbReference type="KEGG" id="pbor:BSF38_03907"/>
<dbReference type="InterPro" id="IPR006976">
    <property type="entry name" value="VanZ-like"/>
</dbReference>
<feature type="transmembrane region" description="Helical" evidence="1">
    <location>
        <begin position="113"/>
        <end position="134"/>
    </location>
</feature>
<name>A0A1U7CTY1_9BACT</name>
<dbReference type="PANTHER" id="PTHR36834">
    <property type="entry name" value="MEMBRANE PROTEIN-RELATED"/>
    <property type="match status" value="1"/>
</dbReference>
<dbReference type="AlphaFoldDB" id="A0A1U7CTY1"/>
<protein>
    <recommendedName>
        <fullName evidence="2">VanZ-like domain-containing protein</fullName>
    </recommendedName>
</protein>
<evidence type="ECO:0000259" key="2">
    <source>
        <dbReference type="Pfam" id="PF04892"/>
    </source>
</evidence>
<feature type="transmembrane region" description="Helical" evidence="1">
    <location>
        <begin position="55"/>
        <end position="75"/>
    </location>
</feature>
<keyword evidence="1" id="KW-0812">Transmembrane</keyword>
<feature type="domain" description="VanZ-like" evidence="2">
    <location>
        <begin position="11"/>
        <end position="128"/>
    </location>
</feature>